<evidence type="ECO:0000256" key="1">
    <source>
        <dbReference type="SAM" id="MobiDB-lite"/>
    </source>
</evidence>
<evidence type="ECO:0000313" key="2">
    <source>
        <dbReference type="EMBL" id="RDI36774.1"/>
    </source>
</evidence>
<feature type="compositionally biased region" description="Acidic residues" evidence="1">
    <location>
        <begin position="37"/>
        <end position="49"/>
    </location>
</feature>
<feature type="region of interest" description="Disordered" evidence="1">
    <location>
        <begin position="1"/>
        <end position="52"/>
    </location>
</feature>
<sequence length="61" mass="6666">MTDKPQNTQSSAGTVTDASPQTDADRHQQGNVLLICDDQEGNASEEENPFDCPCCILPWSR</sequence>
<feature type="compositionally biased region" description="Polar residues" evidence="1">
    <location>
        <begin position="1"/>
        <end position="22"/>
    </location>
</feature>
<protein>
    <submittedName>
        <fullName evidence="2">Uncharacterized protein</fullName>
    </submittedName>
</protein>
<organism evidence="2 3">
    <name type="scientific">Gluconacetobacter liquefaciens</name>
    <name type="common">Acetobacter liquefaciens</name>
    <dbReference type="NCBI Taxonomy" id="89584"/>
    <lineage>
        <taxon>Bacteria</taxon>
        <taxon>Pseudomonadati</taxon>
        <taxon>Pseudomonadota</taxon>
        <taxon>Alphaproteobacteria</taxon>
        <taxon>Acetobacterales</taxon>
        <taxon>Acetobacteraceae</taxon>
        <taxon>Gluconacetobacter</taxon>
    </lineage>
</organism>
<keyword evidence="3" id="KW-1185">Reference proteome</keyword>
<comment type="caution">
    <text evidence="2">The sequence shown here is derived from an EMBL/GenBank/DDBJ whole genome shotgun (WGS) entry which is preliminary data.</text>
</comment>
<proteinExistence type="predicted"/>
<accession>A0A370G2D9</accession>
<gene>
    <name evidence="2" type="ORF">C7453_10865</name>
</gene>
<name>A0A370G2D9_GLULI</name>
<reference evidence="2 3" key="1">
    <citation type="submission" date="2018-07" db="EMBL/GenBank/DDBJ databases">
        <title>Genomic Encyclopedia of Type Strains, Phase IV (KMG-IV): sequencing the most valuable type-strain genomes for metagenomic binning, comparative biology and taxonomic classification.</title>
        <authorList>
            <person name="Goeker M."/>
        </authorList>
    </citation>
    <scope>NUCLEOTIDE SEQUENCE [LARGE SCALE GENOMIC DNA]</scope>
    <source>
        <strain evidence="2 3">DSM 5603</strain>
    </source>
</reference>
<dbReference type="Proteomes" id="UP000254958">
    <property type="component" value="Unassembled WGS sequence"/>
</dbReference>
<dbReference type="AlphaFoldDB" id="A0A370G2D9"/>
<evidence type="ECO:0000313" key="3">
    <source>
        <dbReference type="Proteomes" id="UP000254958"/>
    </source>
</evidence>
<dbReference type="EMBL" id="QQAW01000008">
    <property type="protein sequence ID" value="RDI36774.1"/>
    <property type="molecule type" value="Genomic_DNA"/>
</dbReference>